<reference evidence="1 2" key="1">
    <citation type="submission" date="2011-11" db="EMBL/GenBank/DDBJ databases">
        <title>Complete genome sequence of thermophilic Geobacillus thermoleovorans CCB_US3_UF5.</title>
        <authorList>
            <person name="Muhd Sakaff M.K.L."/>
            <person name="Abdul Rahman A.Y."/>
            <person name="Saito J.A."/>
            <person name="Hou S."/>
            <person name="Alam M."/>
        </authorList>
    </citation>
    <scope>NUCLEOTIDE SEQUENCE [LARGE SCALE GENOMIC DNA]</scope>
    <source>
        <strain evidence="1 2">CCB_US3_UF5</strain>
    </source>
</reference>
<protein>
    <recommendedName>
        <fullName evidence="3">Transposase</fullName>
    </recommendedName>
</protein>
<evidence type="ECO:0000313" key="1">
    <source>
        <dbReference type="EMBL" id="AEV18433.1"/>
    </source>
</evidence>
<sequence>MSIIYRCNWKLSFGFKRGGELTIMQFSQMKKLKNLSNIVEKNFKKSS</sequence>
<organism evidence="1 2">
    <name type="scientific">Geobacillus thermoleovorans CCB_US3_UF5</name>
    <dbReference type="NCBI Taxonomy" id="1111068"/>
    <lineage>
        <taxon>Bacteria</taxon>
        <taxon>Bacillati</taxon>
        <taxon>Bacillota</taxon>
        <taxon>Bacilli</taxon>
        <taxon>Bacillales</taxon>
        <taxon>Anoxybacillaceae</taxon>
        <taxon>Geobacillus</taxon>
        <taxon>Geobacillus thermoleovorans group</taxon>
    </lineage>
</organism>
<proteinExistence type="predicted"/>
<dbReference type="Proteomes" id="UP000005636">
    <property type="component" value="Chromosome"/>
</dbReference>
<accession>A0ABM5MFK1</accession>
<dbReference type="EMBL" id="CP003125">
    <property type="protein sequence ID" value="AEV18433.1"/>
    <property type="molecule type" value="Genomic_DNA"/>
</dbReference>
<gene>
    <name evidence="1" type="ORF">GTCCBUS3UF5_11170</name>
</gene>
<evidence type="ECO:0000313" key="2">
    <source>
        <dbReference type="Proteomes" id="UP000005636"/>
    </source>
</evidence>
<evidence type="ECO:0008006" key="3">
    <source>
        <dbReference type="Google" id="ProtNLM"/>
    </source>
</evidence>
<keyword evidence="2" id="KW-1185">Reference proteome</keyword>
<name>A0ABM5MFK1_GEOTH</name>